<feature type="transmembrane region" description="Helical" evidence="2">
    <location>
        <begin position="136"/>
        <end position="158"/>
    </location>
</feature>
<keyword evidence="2" id="KW-0472">Membrane</keyword>
<reference evidence="4 6" key="2">
    <citation type="submission" date="2020-08" db="EMBL/GenBank/DDBJ databases">
        <title>Sequencing the genomes of 1000 actinobacteria strains.</title>
        <authorList>
            <person name="Klenk H.-P."/>
        </authorList>
    </citation>
    <scope>NUCLEOTIDE SEQUENCE [LARGE SCALE GENOMIC DNA]</scope>
    <source>
        <strain evidence="4 6">DSM 9581</strain>
    </source>
</reference>
<evidence type="ECO:0000256" key="1">
    <source>
        <dbReference type="SAM" id="MobiDB-lite"/>
    </source>
</evidence>
<feature type="region of interest" description="Disordered" evidence="1">
    <location>
        <begin position="189"/>
        <end position="219"/>
    </location>
</feature>
<organism evidence="3 5">
    <name type="scientific">Cellulomonas hominis</name>
    <dbReference type="NCBI Taxonomy" id="156981"/>
    <lineage>
        <taxon>Bacteria</taxon>
        <taxon>Bacillati</taxon>
        <taxon>Actinomycetota</taxon>
        <taxon>Actinomycetes</taxon>
        <taxon>Micrococcales</taxon>
        <taxon>Cellulomonadaceae</taxon>
        <taxon>Cellulomonas</taxon>
    </lineage>
</organism>
<keyword evidence="5" id="KW-1185">Reference proteome</keyword>
<feature type="transmembrane region" description="Helical" evidence="2">
    <location>
        <begin position="16"/>
        <end position="36"/>
    </location>
</feature>
<evidence type="ECO:0000313" key="3">
    <source>
        <dbReference type="EMBL" id="GEL46100.1"/>
    </source>
</evidence>
<dbReference type="Proteomes" id="UP000321723">
    <property type="component" value="Unassembled WGS sequence"/>
</dbReference>
<feature type="transmembrane region" description="Helical" evidence="2">
    <location>
        <begin position="105"/>
        <end position="124"/>
    </location>
</feature>
<dbReference type="AlphaFoldDB" id="A0A511FA00"/>
<name>A0A511FA00_9CELL</name>
<dbReference type="Proteomes" id="UP000564629">
    <property type="component" value="Unassembled WGS sequence"/>
</dbReference>
<dbReference type="RefSeq" id="WP_146835118.1">
    <property type="nucleotide sequence ID" value="NZ_BJVQ01000010.1"/>
</dbReference>
<evidence type="ECO:0000313" key="6">
    <source>
        <dbReference type="Proteomes" id="UP000564629"/>
    </source>
</evidence>
<keyword evidence="2" id="KW-0812">Transmembrane</keyword>
<protein>
    <submittedName>
        <fullName evidence="4">Membrane protein DedA with SNARE-associated domain</fullName>
    </submittedName>
</protein>
<gene>
    <name evidence="3" type="ORF">CHO01_12160</name>
    <name evidence="4" type="ORF">HNR08_002978</name>
</gene>
<dbReference type="EMBL" id="BJVQ01000010">
    <property type="protein sequence ID" value="GEL46100.1"/>
    <property type="molecule type" value="Genomic_DNA"/>
</dbReference>
<dbReference type="EMBL" id="JACHDN010000001">
    <property type="protein sequence ID" value="MBB5474242.1"/>
    <property type="molecule type" value="Genomic_DNA"/>
</dbReference>
<evidence type="ECO:0000313" key="5">
    <source>
        <dbReference type="Proteomes" id="UP000321723"/>
    </source>
</evidence>
<accession>A0A511FA00</accession>
<feature type="compositionally biased region" description="Low complexity" evidence="1">
    <location>
        <begin position="201"/>
        <end position="210"/>
    </location>
</feature>
<keyword evidence="2" id="KW-1133">Transmembrane helix</keyword>
<comment type="caution">
    <text evidence="3">The sequence shown here is derived from an EMBL/GenBank/DDBJ whole genome shotgun (WGS) entry which is preliminary data.</text>
</comment>
<feature type="transmembrane region" description="Helical" evidence="2">
    <location>
        <begin position="164"/>
        <end position="183"/>
    </location>
</feature>
<reference evidence="3 5" key="1">
    <citation type="submission" date="2019-07" db="EMBL/GenBank/DDBJ databases">
        <title>Whole genome shotgun sequence of Cellulomonas hominis NBRC 16055.</title>
        <authorList>
            <person name="Hosoyama A."/>
            <person name="Uohara A."/>
            <person name="Ohji S."/>
            <person name="Ichikawa N."/>
        </authorList>
    </citation>
    <scope>NUCLEOTIDE SEQUENCE [LARGE SCALE GENOMIC DNA]</scope>
    <source>
        <strain evidence="3 5">NBRC 16055</strain>
    </source>
</reference>
<evidence type="ECO:0000256" key="2">
    <source>
        <dbReference type="SAM" id="Phobius"/>
    </source>
</evidence>
<evidence type="ECO:0000313" key="4">
    <source>
        <dbReference type="EMBL" id="MBB5474242.1"/>
    </source>
</evidence>
<dbReference type="OrthoDB" id="3426404at2"/>
<proteinExistence type="predicted"/>
<sequence length="219" mass="22320">MTDVAAAYGMAGRPMWFVFAALFVIVMARSHLFYWLGRGVHQGAAHLADLGLPPGATEPAAAAPRAPDDPGRAAALRARARRLLRTPAARRGLALVHRWGPLGVTFAYVTVGVQTAVFVGAGLLRMPYLRFTAASVPGSVAWAAIWGTVGLGVVWGAVGLAATSPWALAGAVVLLAAVGVVVLRRRRARPGAGPGPGTAAGGTAPSGRAPVLTDRAPGA</sequence>